<organism evidence="7 8">
    <name type="scientific">Elsinoe batatas</name>
    <dbReference type="NCBI Taxonomy" id="2601811"/>
    <lineage>
        <taxon>Eukaryota</taxon>
        <taxon>Fungi</taxon>
        <taxon>Dikarya</taxon>
        <taxon>Ascomycota</taxon>
        <taxon>Pezizomycotina</taxon>
        <taxon>Dothideomycetes</taxon>
        <taxon>Dothideomycetidae</taxon>
        <taxon>Myriangiales</taxon>
        <taxon>Elsinoaceae</taxon>
        <taxon>Elsinoe</taxon>
    </lineage>
</organism>
<dbReference type="InterPro" id="IPR005828">
    <property type="entry name" value="MFS_sugar_transport-like"/>
</dbReference>
<feature type="region of interest" description="Disordered" evidence="5">
    <location>
        <begin position="19"/>
        <end position="48"/>
    </location>
</feature>
<evidence type="ECO:0000256" key="1">
    <source>
        <dbReference type="ARBA" id="ARBA00004141"/>
    </source>
</evidence>
<feature type="transmembrane region" description="Helical" evidence="6">
    <location>
        <begin position="140"/>
        <end position="157"/>
    </location>
</feature>
<keyword evidence="2 6" id="KW-0812">Transmembrane</keyword>
<dbReference type="OrthoDB" id="4078873at2759"/>
<evidence type="ECO:0000256" key="5">
    <source>
        <dbReference type="SAM" id="MobiDB-lite"/>
    </source>
</evidence>
<evidence type="ECO:0000256" key="6">
    <source>
        <dbReference type="SAM" id="Phobius"/>
    </source>
</evidence>
<feature type="compositionally biased region" description="Polar residues" evidence="5">
    <location>
        <begin position="22"/>
        <end position="34"/>
    </location>
</feature>
<comment type="subcellular location">
    <subcellularLocation>
        <location evidence="1">Membrane</location>
        <topology evidence="1">Multi-pass membrane protein</topology>
    </subcellularLocation>
</comment>
<dbReference type="GO" id="GO:0005886">
    <property type="term" value="C:plasma membrane"/>
    <property type="evidence" value="ECO:0007669"/>
    <property type="project" value="TreeGrafter"/>
</dbReference>
<keyword evidence="3 6" id="KW-1133">Transmembrane helix</keyword>
<sequence>MWDLKARLWDSGAYEHDHSHTAEQVSTSAGNEKTSAAAGSRDLSDSESFDSELQDGVKEVEALTSAWDKKSLMIAFLFVYIIYVVDSLQQQMATVFTPYVTSSFSLHSLTATTGILSNLIGGLARLPLAKILDVWGRREGFATMVFCLTIGLIMMASTNSVEMYCAAQIFYWVGYTGITYCLAVFVSHVTSLKNRGLVFHRERWRNTCQYCIQVQRRRIGTKKTFVMANQSAF</sequence>
<evidence type="ECO:0000313" key="7">
    <source>
        <dbReference type="EMBL" id="KAG8631227.1"/>
    </source>
</evidence>
<feature type="transmembrane region" description="Helical" evidence="6">
    <location>
        <begin position="169"/>
        <end position="192"/>
    </location>
</feature>
<accession>A0A8K0L963</accession>
<gene>
    <name evidence="7" type="ORF">KVT40_000367</name>
</gene>
<reference evidence="7" key="1">
    <citation type="submission" date="2021-07" db="EMBL/GenBank/DDBJ databases">
        <title>Elsinoe batatas strain:CRI-CJ2 Genome sequencing and assembly.</title>
        <authorList>
            <person name="Huang L."/>
        </authorList>
    </citation>
    <scope>NUCLEOTIDE SEQUENCE</scope>
    <source>
        <strain evidence="7">CRI-CJ2</strain>
    </source>
</reference>
<keyword evidence="4 6" id="KW-0472">Membrane</keyword>
<dbReference type="PANTHER" id="PTHR23501:SF3">
    <property type="entry name" value="MAJOR FACILITATOR SUPERFAMILY (MFS) PROFILE DOMAIN-CONTAINING PROTEIN"/>
    <property type="match status" value="1"/>
</dbReference>
<evidence type="ECO:0008006" key="9">
    <source>
        <dbReference type="Google" id="ProtNLM"/>
    </source>
</evidence>
<dbReference type="Pfam" id="PF00083">
    <property type="entry name" value="Sugar_tr"/>
    <property type="match status" value="1"/>
</dbReference>
<dbReference type="EMBL" id="JAESVG020000001">
    <property type="protein sequence ID" value="KAG8631227.1"/>
    <property type="molecule type" value="Genomic_DNA"/>
</dbReference>
<comment type="caution">
    <text evidence="7">The sequence shown here is derived from an EMBL/GenBank/DDBJ whole genome shotgun (WGS) entry which is preliminary data.</text>
</comment>
<keyword evidence="8" id="KW-1185">Reference proteome</keyword>
<feature type="transmembrane region" description="Helical" evidence="6">
    <location>
        <begin position="109"/>
        <end position="128"/>
    </location>
</feature>
<dbReference type="Proteomes" id="UP000809789">
    <property type="component" value="Unassembled WGS sequence"/>
</dbReference>
<evidence type="ECO:0000256" key="2">
    <source>
        <dbReference type="ARBA" id="ARBA00022692"/>
    </source>
</evidence>
<dbReference type="PANTHER" id="PTHR23501">
    <property type="entry name" value="MAJOR FACILITATOR SUPERFAMILY"/>
    <property type="match status" value="1"/>
</dbReference>
<evidence type="ECO:0000256" key="4">
    <source>
        <dbReference type="ARBA" id="ARBA00023136"/>
    </source>
</evidence>
<dbReference type="AlphaFoldDB" id="A0A8K0L963"/>
<proteinExistence type="predicted"/>
<dbReference type="GO" id="GO:0022857">
    <property type="term" value="F:transmembrane transporter activity"/>
    <property type="evidence" value="ECO:0007669"/>
    <property type="project" value="InterPro"/>
</dbReference>
<dbReference type="InterPro" id="IPR036259">
    <property type="entry name" value="MFS_trans_sf"/>
</dbReference>
<evidence type="ECO:0000256" key="3">
    <source>
        <dbReference type="ARBA" id="ARBA00022989"/>
    </source>
</evidence>
<evidence type="ECO:0000313" key="8">
    <source>
        <dbReference type="Proteomes" id="UP000809789"/>
    </source>
</evidence>
<dbReference type="SUPFAM" id="SSF103473">
    <property type="entry name" value="MFS general substrate transporter"/>
    <property type="match status" value="1"/>
</dbReference>
<protein>
    <recommendedName>
        <fullName evidence="9">Major facilitator superfamily (MFS) profile domain-containing protein</fullName>
    </recommendedName>
</protein>
<dbReference type="Gene3D" id="1.20.1250.20">
    <property type="entry name" value="MFS general substrate transporter like domains"/>
    <property type="match status" value="1"/>
</dbReference>
<name>A0A8K0L963_9PEZI</name>
<feature type="transmembrane region" description="Helical" evidence="6">
    <location>
        <begin position="72"/>
        <end position="89"/>
    </location>
</feature>